<dbReference type="GO" id="GO:0140078">
    <property type="term" value="F:class I DNA-(apurinic or apyrimidinic site) endonuclease activity"/>
    <property type="evidence" value="ECO:0007669"/>
    <property type="project" value="UniProtKB-EC"/>
</dbReference>
<protein>
    <recommendedName>
        <fullName evidence="7">Endonuclease III homolog</fullName>
        <ecNumber evidence="7">3.2.2.-</ecNumber>
        <ecNumber evidence="7">4.2.99.18</ecNumber>
    </recommendedName>
    <alternativeName>
        <fullName evidence="7">Bifunctional DNA N-glycosylase/DNA-(apurinic or apyrimidinic site) lyase</fullName>
        <shortName evidence="7">DNA glycosylase/AP lyase</shortName>
    </alternativeName>
</protein>
<reference evidence="10" key="1">
    <citation type="submission" date="2021-01" db="EMBL/GenBank/DDBJ databases">
        <authorList>
            <person name="Corre E."/>
            <person name="Pelletier E."/>
            <person name="Niang G."/>
            <person name="Scheremetjew M."/>
            <person name="Finn R."/>
            <person name="Kale V."/>
            <person name="Holt S."/>
            <person name="Cochrane G."/>
            <person name="Meng A."/>
            <person name="Brown T."/>
            <person name="Cohen L."/>
        </authorList>
    </citation>
    <scope>NUCLEOTIDE SEQUENCE</scope>
    <source>
        <strain evidence="10">WS</strain>
    </source>
</reference>
<keyword evidence="6 7" id="KW-0326">Glycosidase</keyword>
<evidence type="ECO:0000256" key="1">
    <source>
        <dbReference type="ARBA" id="ARBA00008343"/>
    </source>
</evidence>
<dbReference type="EMBL" id="HBGD01004346">
    <property type="protein sequence ID" value="CAD9080347.1"/>
    <property type="molecule type" value="Transcribed_RNA"/>
</dbReference>
<sequence>MTSRRKIKRVIKPALTKSTNKTSSPASSPAASPPHQSTTSIPTTHHHHSLKHIPEGIDPYKISPPPTSSSKSHSSPQMRKFLLQYNAMKDMREENPAPVDTMGCHVLHDKQAVPKTQRFHTLVSLLLSAQTKDAITAKAMHNLKKEGLTVDNVLSGNDALDDENAQDIKEGTCQYEKWSMPHIEQMIYPVSFFKRKARYMKKIARILRDDYDGDIPRQLSGLLKLPGIGPKMGHLIMTHAWHDTQGIGVDVHVHRISNRFEWVDTKSPEETRKALEKWLPKEYWEPINEVMVGFGQTICAARPKCGKCLMGGLKGDTDVEESLCPYYEKLQLGEEIGGVAKKRGSKGKKTKGGTVKRSGGGSRKRRKMNPPSDEDEDL</sequence>
<evidence type="ECO:0000256" key="4">
    <source>
        <dbReference type="ARBA" id="ARBA00023204"/>
    </source>
</evidence>
<dbReference type="InterPro" id="IPR023170">
    <property type="entry name" value="HhH_base_excis_C"/>
</dbReference>
<dbReference type="SMART" id="SM00478">
    <property type="entry name" value="ENDO3c"/>
    <property type="match status" value="1"/>
</dbReference>
<feature type="compositionally biased region" description="Low complexity" evidence="8">
    <location>
        <begin position="18"/>
        <end position="43"/>
    </location>
</feature>
<comment type="function">
    <text evidence="7">Bifunctional DNA N-glycosylase with associated apurinic/apyrimidinic (AP) lyase function that catalyzes the first step in base excision repair (BER), the primary repair pathway for the repair of oxidative DNA damage. The DNA N-glycosylase activity releases the damaged DNA base from DNA by cleaving the N-glycosidic bond, leaving an AP site. The AP lyase activity cleaves the phosphodiester bond 3' to the AP site by a beta-elimination. Primarily recognizes and repairs oxidative base damage of pyrimidines.</text>
</comment>
<dbReference type="CDD" id="cd00056">
    <property type="entry name" value="ENDO3c"/>
    <property type="match status" value="1"/>
</dbReference>
<comment type="similarity">
    <text evidence="1 7">Belongs to the Nth/MutY family.</text>
</comment>
<name>A0A7S1KQT6_9EUKA</name>
<dbReference type="GO" id="GO:0003677">
    <property type="term" value="F:DNA binding"/>
    <property type="evidence" value="ECO:0007669"/>
    <property type="project" value="UniProtKB-UniRule"/>
</dbReference>
<dbReference type="Pfam" id="PF00730">
    <property type="entry name" value="HhH-GPD"/>
    <property type="match status" value="1"/>
</dbReference>
<gene>
    <name evidence="7" type="primary">NTH1</name>
    <name evidence="10" type="ORF">PCOS0759_LOCUS3587</name>
</gene>
<evidence type="ECO:0000256" key="6">
    <source>
        <dbReference type="ARBA" id="ARBA00023295"/>
    </source>
</evidence>
<evidence type="ECO:0000259" key="9">
    <source>
        <dbReference type="SMART" id="SM00478"/>
    </source>
</evidence>
<proteinExistence type="inferred from homology"/>
<dbReference type="HAMAP" id="MF_03183">
    <property type="entry name" value="Endonuclease_III_Nth"/>
    <property type="match status" value="1"/>
</dbReference>
<comment type="caution">
    <text evidence="7">Lacks conserved residue(s) required for the propagation of feature annotation.</text>
</comment>
<dbReference type="InterPro" id="IPR011257">
    <property type="entry name" value="DNA_glycosylase"/>
</dbReference>
<evidence type="ECO:0000256" key="5">
    <source>
        <dbReference type="ARBA" id="ARBA00023239"/>
    </source>
</evidence>
<keyword evidence="5 7" id="KW-0456">Lyase</keyword>
<dbReference type="AlphaFoldDB" id="A0A7S1KQT6"/>
<keyword evidence="3 7" id="KW-0378">Hydrolase</keyword>
<keyword evidence="4 7" id="KW-0234">DNA repair</keyword>
<dbReference type="GO" id="GO:0006289">
    <property type="term" value="P:nucleotide-excision repair"/>
    <property type="evidence" value="ECO:0007669"/>
    <property type="project" value="TreeGrafter"/>
</dbReference>
<dbReference type="GO" id="GO:0000703">
    <property type="term" value="F:oxidized pyrimidine nucleobase lesion DNA N-glycosylase activity"/>
    <property type="evidence" value="ECO:0007669"/>
    <property type="project" value="UniProtKB-UniRule"/>
</dbReference>
<evidence type="ECO:0000256" key="7">
    <source>
        <dbReference type="HAMAP-Rule" id="MF_03183"/>
    </source>
</evidence>
<dbReference type="GO" id="GO:0005739">
    <property type="term" value="C:mitochondrion"/>
    <property type="evidence" value="ECO:0007669"/>
    <property type="project" value="UniProtKB-SubCell"/>
</dbReference>
<dbReference type="PANTHER" id="PTHR43286">
    <property type="entry name" value="ENDONUCLEASE III-LIKE PROTEIN 1"/>
    <property type="match status" value="1"/>
</dbReference>
<dbReference type="EC" id="4.2.99.18" evidence="7"/>
<evidence type="ECO:0000256" key="2">
    <source>
        <dbReference type="ARBA" id="ARBA00022763"/>
    </source>
</evidence>
<organism evidence="10">
    <name type="scientific">Percolomonas cosmopolitus</name>
    <dbReference type="NCBI Taxonomy" id="63605"/>
    <lineage>
        <taxon>Eukaryota</taxon>
        <taxon>Discoba</taxon>
        <taxon>Heterolobosea</taxon>
        <taxon>Tetramitia</taxon>
        <taxon>Eutetramitia</taxon>
        <taxon>Percolomonadidae</taxon>
        <taxon>Percolomonas</taxon>
    </lineage>
</organism>
<feature type="domain" description="HhH-GPD" evidence="9">
    <location>
        <begin position="127"/>
        <end position="297"/>
    </location>
</feature>
<dbReference type="InterPro" id="IPR003265">
    <property type="entry name" value="HhH-GPD_domain"/>
</dbReference>
<comment type="subcellular location">
    <subcellularLocation>
        <location evidence="7">Nucleus</location>
    </subcellularLocation>
    <subcellularLocation>
        <location evidence="7">Mitochondrion</location>
    </subcellularLocation>
</comment>
<dbReference type="EC" id="3.2.2.-" evidence="7"/>
<keyword evidence="7" id="KW-0539">Nucleus</keyword>
<accession>A0A7S1KQT6</accession>
<feature type="region of interest" description="Disordered" evidence="8">
    <location>
        <begin position="338"/>
        <end position="378"/>
    </location>
</feature>
<dbReference type="SUPFAM" id="SSF48150">
    <property type="entry name" value="DNA-glycosylase"/>
    <property type="match status" value="1"/>
</dbReference>
<evidence type="ECO:0000313" key="10">
    <source>
        <dbReference type="EMBL" id="CAD9080347.1"/>
    </source>
</evidence>
<keyword evidence="7" id="KW-0496">Mitochondrion</keyword>
<dbReference type="GO" id="GO:0006285">
    <property type="term" value="P:base-excision repair, AP site formation"/>
    <property type="evidence" value="ECO:0007669"/>
    <property type="project" value="UniProtKB-UniRule"/>
</dbReference>
<dbReference type="Gene3D" id="1.10.340.30">
    <property type="entry name" value="Hypothetical protein, domain 2"/>
    <property type="match status" value="1"/>
</dbReference>
<feature type="region of interest" description="Disordered" evidence="8">
    <location>
        <begin position="1"/>
        <end position="77"/>
    </location>
</feature>
<keyword evidence="2 7" id="KW-0227">DNA damage</keyword>
<evidence type="ECO:0000256" key="8">
    <source>
        <dbReference type="SAM" id="MobiDB-lite"/>
    </source>
</evidence>
<feature type="compositionally biased region" description="Basic residues" evidence="8">
    <location>
        <begin position="340"/>
        <end position="351"/>
    </location>
</feature>
<dbReference type="Gene3D" id="1.10.1670.10">
    <property type="entry name" value="Helix-hairpin-Helix base-excision DNA repair enzymes (C-terminal)"/>
    <property type="match status" value="1"/>
</dbReference>
<comment type="catalytic activity">
    <reaction evidence="7">
        <text>2'-deoxyribonucleotide-(2'-deoxyribose 5'-phosphate)-2'-deoxyribonucleotide-DNA = a 3'-end 2'-deoxyribonucleotide-(2,3-dehydro-2,3-deoxyribose 5'-phosphate)-DNA + a 5'-end 5'-phospho-2'-deoxyribonucleoside-DNA + H(+)</text>
        <dbReference type="Rhea" id="RHEA:66592"/>
        <dbReference type="Rhea" id="RHEA-COMP:13180"/>
        <dbReference type="Rhea" id="RHEA-COMP:16897"/>
        <dbReference type="Rhea" id="RHEA-COMP:17067"/>
        <dbReference type="ChEBI" id="CHEBI:15378"/>
        <dbReference type="ChEBI" id="CHEBI:136412"/>
        <dbReference type="ChEBI" id="CHEBI:157695"/>
        <dbReference type="ChEBI" id="CHEBI:167181"/>
        <dbReference type="EC" id="4.2.99.18"/>
    </reaction>
</comment>
<feature type="compositionally biased region" description="Basic residues" evidence="8">
    <location>
        <begin position="1"/>
        <end position="11"/>
    </location>
</feature>
<dbReference type="InterPro" id="IPR030841">
    <property type="entry name" value="NTH1"/>
</dbReference>
<evidence type="ECO:0000256" key="3">
    <source>
        <dbReference type="ARBA" id="ARBA00022801"/>
    </source>
</evidence>
<dbReference type="PANTHER" id="PTHR43286:SF1">
    <property type="entry name" value="ENDONUCLEASE III-LIKE PROTEIN 1"/>
    <property type="match status" value="1"/>
</dbReference>
<dbReference type="FunFam" id="1.10.340.30:FF:000001">
    <property type="entry name" value="Endonuclease III"/>
    <property type="match status" value="1"/>
</dbReference>
<dbReference type="GO" id="GO:0005634">
    <property type="term" value="C:nucleus"/>
    <property type="evidence" value="ECO:0007669"/>
    <property type="project" value="UniProtKB-SubCell"/>
</dbReference>